<dbReference type="NCBIfam" id="NF040971">
    <property type="entry name" value="cytc_ExtS"/>
    <property type="match status" value="1"/>
</dbReference>
<evidence type="ECO:0000259" key="5">
    <source>
        <dbReference type="PROSITE" id="PS51007"/>
    </source>
</evidence>
<keyword evidence="2 4" id="KW-0479">Metal-binding</keyword>
<gene>
    <name evidence="6" type="primary">cbcR</name>
    <name evidence="6" type="ordered locus">Geob_1348</name>
</gene>
<dbReference type="HOGENOM" id="CLU_1056727_0_0_7"/>
<dbReference type="InterPro" id="IPR036280">
    <property type="entry name" value="Multihaem_cyt_sf"/>
</dbReference>
<dbReference type="KEGG" id="geo:Geob_1348"/>
<dbReference type="OrthoDB" id="5518603at2"/>
<dbReference type="Pfam" id="PF13442">
    <property type="entry name" value="Cytochrome_CBB3"/>
    <property type="match status" value="1"/>
</dbReference>
<evidence type="ECO:0000256" key="4">
    <source>
        <dbReference type="PROSITE-ProRule" id="PRU00433"/>
    </source>
</evidence>
<organism evidence="6 7">
    <name type="scientific">Geotalea daltonii (strain DSM 22248 / JCM 15807 / FRC-32)</name>
    <name type="common">Geobacter daltonii</name>
    <dbReference type="NCBI Taxonomy" id="316067"/>
    <lineage>
        <taxon>Bacteria</taxon>
        <taxon>Pseudomonadati</taxon>
        <taxon>Thermodesulfobacteriota</taxon>
        <taxon>Desulfuromonadia</taxon>
        <taxon>Geobacterales</taxon>
        <taxon>Geobacteraceae</taxon>
        <taxon>Geotalea</taxon>
    </lineage>
</organism>
<proteinExistence type="predicted"/>
<dbReference type="PROSITE" id="PS51007">
    <property type="entry name" value="CYTC"/>
    <property type="match status" value="1"/>
</dbReference>
<dbReference type="eggNOG" id="COG3474">
    <property type="taxonomic scope" value="Bacteria"/>
</dbReference>
<protein>
    <submittedName>
        <fullName evidence="6">Menaquinol oxidoreductase complex Cbc6, cytochrome c subunit, putative, 4 heme-binding sites</fullName>
    </submittedName>
</protein>
<dbReference type="GO" id="GO:0020037">
    <property type="term" value="F:heme binding"/>
    <property type="evidence" value="ECO:0007669"/>
    <property type="project" value="InterPro"/>
</dbReference>
<dbReference type="InterPro" id="IPR009056">
    <property type="entry name" value="Cyt_c-like_dom"/>
</dbReference>
<dbReference type="SUPFAM" id="SSF48695">
    <property type="entry name" value="Multiheme cytochromes"/>
    <property type="match status" value="1"/>
</dbReference>
<feature type="domain" description="Cytochrome c" evidence="5">
    <location>
        <begin position="157"/>
        <end position="255"/>
    </location>
</feature>
<dbReference type="AlphaFoldDB" id="B9M4I2"/>
<dbReference type="SUPFAM" id="SSF46626">
    <property type="entry name" value="Cytochrome c"/>
    <property type="match status" value="1"/>
</dbReference>
<keyword evidence="1 4" id="KW-0349">Heme</keyword>
<evidence type="ECO:0000313" key="6">
    <source>
        <dbReference type="EMBL" id="ACM19708.1"/>
    </source>
</evidence>
<reference evidence="6 7" key="1">
    <citation type="submission" date="2009-01" db="EMBL/GenBank/DDBJ databases">
        <title>Complete sequence of Geobacter sp. FRC-32.</title>
        <authorList>
            <consortium name="US DOE Joint Genome Institute"/>
            <person name="Lucas S."/>
            <person name="Copeland A."/>
            <person name="Lapidus A."/>
            <person name="Glavina del Rio T."/>
            <person name="Dalin E."/>
            <person name="Tice H."/>
            <person name="Bruce D."/>
            <person name="Goodwin L."/>
            <person name="Pitluck S."/>
            <person name="Saunders E."/>
            <person name="Brettin T."/>
            <person name="Detter J.C."/>
            <person name="Han C."/>
            <person name="Larimer F."/>
            <person name="Land M."/>
            <person name="Hauser L."/>
            <person name="Kyrpides N."/>
            <person name="Ovchinnikova G."/>
            <person name="Kostka J."/>
            <person name="Richardson P."/>
        </authorList>
    </citation>
    <scope>NUCLEOTIDE SEQUENCE [LARGE SCALE GENOMIC DNA]</scope>
    <source>
        <strain evidence="7">DSM 22248 / JCM 15807 / FRC-32</strain>
    </source>
</reference>
<dbReference type="STRING" id="316067.Geob_1348"/>
<accession>B9M4I2</accession>
<dbReference type="GO" id="GO:0009055">
    <property type="term" value="F:electron transfer activity"/>
    <property type="evidence" value="ECO:0007669"/>
    <property type="project" value="InterPro"/>
</dbReference>
<sequence length="259" mass="28515">MLLFPAMVSAGRKSACLTCHPSHHTGRGSCTGCHRGNDRSERKNIAHHGLIGGRYAHFTIPGSKVVEEGKKLIGAGGCRRCHTTGDRGNRLAADLDKLFPGASPEDVFKAIKNPVLYMPDFHFVDTEIVSLVNAIASGARQETDRQREIVQVVHFIDDGLARENSFVRLCGSCHKLLSHRYGGLGSGHMGPSLSGLFSEFYPATFAGKTRWREDNLKRWLKNPRKVRPNALMPPVAVTAAELEQLTDAMVVPYQEKNSR</sequence>
<dbReference type="Proteomes" id="UP000007721">
    <property type="component" value="Chromosome"/>
</dbReference>
<evidence type="ECO:0000313" key="7">
    <source>
        <dbReference type="Proteomes" id="UP000007721"/>
    </source>
</evidence>
<dbReference type="EMBL" id="CP001390">
    <property type="protein sequence ID" value="ACM19708.1"/>
    <property type="molecule type" value="Genomic_DNA"/>
</dbReference>
<dbReference type="GO" id="GO:0046872">
    <property type="term" value="F:metal ion binding"/>
    <property type="evidence" value="ECO:0007669"/>
    <property type="project" value="UniProtKB-KW"/>
</dbReference>
<keyword evidence="3 4" id="KW-0408">Iron</keyword>
<dbReference type="InterPro" id="IPR036909">
    <property type="entry name" value="Cyt_c-like_dom_sf"/>
</dbReference>
<keyword evidence="7" id="KW-1185">Reference proteome</keyword>
<name>B9M4I2_GEODF</name>
<evidence type="ECO:0000256" key="2">
    <source>
        <dbReference type="ARBA" id="ARBA00022723"/>
    </source>
</evidence>
<dbReference type="Gene3D" id="1.10.760.10">
    <property type="entry name" value="Cytochrome c-like domain"/>
    <property type="match status" value="2"/>
</dbReference>
<evidence type="ECO:0000256" key="1">
    <source>
        <dbReference type="ARBA" id="ARBA00022617"/>
    </source>
</evidence>
<evidence type="ECO:0000256" key="3">
    <source>
        <dbReference type="ARBA" id="ARBA00023004"/>
    </source>
</evidence>
<dbReference type="RefSeq" id="WP_012646437.1">
    <property type="nucleotide sequence ID" value="NC_011979.1"/>
</dbReference>